<gene>
    <name evidence="1" type="ORF">GMORB2_3466</name>
</gene>
<dbReference type="AlphaFoldDB" id="A0A9P4YQB0"/>
<proteinExistence type="predicted"/>
<dbReference type="EMBL" id="JAANYQ010000019">
    <property type="protein sequence ID" value="KAF4120055.1"/>
    <property type="molecule type" value="Genomic_DNA"/>
</dbReference>
<comment type="caution">
    <text evidence="1">The sequence shown here is derived from an EMBL/GenBank/DDBJ whole genome shotgun (WGS) entry which is preliminary data.</text>
</comment>
<dbReference type="Proteomes" id="UP000749293">
    <property type="component" value="Unassembled WGS sequence"/>
</dbReference>
<sequence length="61" mass="6450">MGVFAGAMTADYSQVTFQRYAATKARLVCKIPDSMAYKDTVPNGKIVVIWGGSSSIGTSTT</sequence>
<dbReference type="GeneID" id="55969694"/>
<evidence type="ECO:0000313" key="1">
    <source>
        <dbReference type="EMBL" id="KAF4120055.1"/>
    </source>
</evidence>
<accession>A0A9P4YQB0</accession>
<dbReference type="RefSeq" id="XP_035318707.1">
    <property type="nucleotide sequence ID" value="XM_035465442.1"/>
</dbReference>
<protein>
    <submittedName>
        <fullName evidence="1">Uncharacterized protein</fullName>
    </submittedName>
</protein>
<name>A0A9P4YQB0_9HYPO</name>
<keyword evidence="2" id="KW-1185">Reference proteome</keyword>
<reference evidence="1" key="1">
    <citation type="submission" date="2020-03" db="EMBL/GenBank/DDBJ databases">
        <title>Site-based positive gene gene selection in Geosmithia morbida across the United States reveals a broad range of putative effectors and factors for local host and environmental adapation.</title>
        <authorList>
            <person name="Onufrak A."/>
            <person name="Murdoch R.W."/>
            <person name="Gazis R."/>
            <person name="Huff M."/>
            <person name="Staton M."/>
            <person name="Klingeman W."/>
            <person name="Hadziabdic D."/>
        </authorList>
    </citation>
    <scope>NUCLEOTIDE SEQUENCE</scope>
    <source>
        <strain evidence="1">1262</strain>
    </source>
</reference>
<evidence type="ECO:0000313" key="2">
    <source>
        <dbReference type="Proteomes" id="UP000749293"/>
    </source>
</evidence>
<organism evidence="1 2">
    <name type="scientific">Geosmithia morbida</name>
    <dbReference type="NCBI Taxonomy" id="1094350"/>
    <lineage>
        <taxon>Eukaryota</taxon>
        <taxon>Fungi</taxon>
        <taxon>Dikarya</taxon>
        <taxon>Ascomycota</taxon>
        <taxon>Pezizomycotina</taxon>
        <taxon>Sordariomycetes</taxon>
        <taxon>Hypocreomycetidae</taxon>
        <taxon>Hypocreales</taxon>
        <taxon>Bionectriaceae</taxon>
        <taxon>Geosmithia</taxon>
    </lineage>
</organism>